<dbReference type="InterPro" id="IPR024555">
    <property type="entry name" value="PX-associated"/>
</dbReference>
<dbReference type="GO" id="GO:0035091">
    <property type="term" value="F:phosphatidylinositol binding"/>
    <property type="evidence" value="ECO:0007669"/>
    <property type="project" value="TreeGrafter"/>
</dbReference>
<feature type="domain" description="PX" evidence="1">
    <location>
        <begin position="164"/>
        <end position="355"/>
    </location>
</feature>
<evidence type="ECO:0008006" key="5">
    <source>
        <dbReference type="Google" id="ProtNLM"/>
    </source>
</evidence>
<evidence type="ECO:0000313" key="4">
    <source>
        <dbReference type="Proteomes" id="UP000799429"/>
    </source>
</evidence>
<evidence type="ECO:0000259" key="1">
    <source>
        <dbReference type="Pfam" id="PF12825"/>
    </source>
</evidence>
<evidence type="ECO:0000313" key="3">
    <source>
        <dbReference type="EMBL" id="KAF2834509.1"/>
    </source>
</evidence>
<dbReference type="EMBL" id="MU006118">
    <property type="protein sequence ID" value="KAF2834509.1"/>
    <property type="molecule type" value="Genomic_DNA"/>
</dbReference>
<gene>
    <name evidence="3" type="ORF">M501DRAFT_1001147</name>
</gene>
<name>A0A9P4VNH8_9PEZI</name>
<sequence>MSSSSTQLTPSQAQALFDILAHHETYSEIENFKWPDAIDHYGPPFQSEKGTVSTSPLLQTLLSKFALPLPGLRDVSTEFWQTRVRSIVADLAAAELSESYDKGAIGSRKTLATALSAIFEYPARGCFGGYPKRELKQREYDVTKAEDVLQGWDDFQQSLIYGNGIDELMKKGAETDKLEDHTSLVQAAHEYIVINIASFLYYTLVLSPDGQSILRMAENLHRLIPYSVIRQTLRVGNAATMINGMVRLCLAKLSVTAFTNWVGLTKAPDEGMNLMQQIISTTLWWDTTELKKRAERIERQKDAPSKEHLDAINDYLKKPREAHEQTRDQSRNESKSVVTVISENASVSTPLNADQHTLALEYFSLKLSIRDRDMLTKILCRSTPDHLTQAVRDLVTAYDPIIRACHNAVDLSDTVTDAESFITDLIKVAKLPPPFSKKEQQKSVSKPKAPSVEDFVKLIKRHIPSSHKFLHQIAKNGPEMTGWFKEYAHHAVKQFRAPLETSDIVEGAGSMTQTLSSLILDLPQEDRKAILDAADAHASYLARLSSSSVDRLRATMSSTQTKLGPGIYLARWQDLLDSTLIAPSNAKGPVRKGADKQVREAAKMDVDGKERGVGAEGLVKVVEKSTPRPPESEAVWERLRDGFRKALRERVEMG</sequence>
<dbReference type="InterPro" id="IPR047168">
    <property type="entry name" value="LEC1-like"/>
</dbReference>
<keyword evidence="4" id="KW-1185">Reference proteome</keyword>
<dbReference type="Pfam" id="PF12825">
    <property type="entry name" value="DUF3818"/>
    <property type="match status" value="2"/>
</dbReference>
<reference evidence="3" key="1">
    <citation type="journal article" date="2020" name="Stud. Mycol.">
        <title>101 Dothideomycetes genomes: a test case for predicting lifestyles and emergence of pathogens.</title>
        <authorList>
            <person name="Haridas S."/>
            <person name="Albert R."/>
            <person name="Binder M."/>
            <person name="Bloem J."/>
            <person name="Labutti K."/>
            <person name="Salamov A."/>
            <person name="Andreopoulos B."/>
            <person name="Baker S."/>
            <person name="Barry K."/>
            <person name="Bills G."/>
            <person name="Bluhm B."/>
            <person name="Cannon C."/>
            <person name="Castanera R."/>
            <person name="Culley D."/>
            <person name="Daum C."/>
            <person name="Ezra D."/>
            <person name="Gonzalez J."/>
            <person name="Henrissat B."/>
            <person name="Kuo A."/>
            <person name="Liang C."/>
            <person name="Lipzen A."/>
            <person name="Lutzoni F."/>
            <person name="Magnuson J."/>
            <person name="Mondo S."/>
            <person name="Nolan M."/>
            <person name="Ohm R."/>
            <person name="Pangilinan J."/>
            <person name="Park H.-J."/>
            <person name="Ramirez L."/>
            <person name="Alfaro M."/>
            <person name="Sun H."/>
            <person name="Tritt A."/>
            <person name="Yoshinaga Y."/>
            <person name="Zwiers L.-H."/>
            <person name="Turgeon B."/>
            <person name="Goodwin S."/>
            <person name="Spatafora J."/>
            <person name="Crous P."/>
            <person name="Grigoriev I."/>
        </authorList>
    </citation>
    <scope>NUCLEOTIDE SEQUENCE</scope>
    <source>
        <strain evidence="3">CBS 101060</strain>
    </source>
</reference>
<comment type="caution">
    <text evidence="3">The sequence shown here is derived from an EMBL/GenBank/DDBJ whole genome shotgun (WGS) entry which is preliminary data.</text>
</comment>
<dbReference type="PANTHER" id="PTHR47185">
    <property type="entry name" value="PX DOMAIN-CONTAINING PROTEIN YPR097W"/>
    <property type="match status" value="1"/>
</dbReference>
<evidence type="ECO:0000259" key="2">
    <source>
        <dbReference type="Pfam" id="PF12828"/>
    </source>
</evidence>
<dbReference type="PANTHER" id="PTHR47185:SF2">
    <property type="entry name" value="FUNGAL PROTEIN"/>
    <property type="match status" value="1"/>
</dbReference>
<dbReference type="Pfam" id="PF12828">
    <property type="entry name" value="PXB"/>
    <property type="match status" value="1"/>
</dbReference>
<accession>A0A9P4VNH8</accession>
<dbReference type="OrthoDB" id="2117459at2759"/>
<organism evidence="3 4">
    <name type="scientific">Patellaria atrata CBS 101060</name>
    <dbReference type="NCBI Taxonomy" id="1346257"/>
    <lineage>
        <taxon>Eukaryota</taxon>
        <taxon>Fungi</taxon>
        <taxon>Dikarya</taxon>
        <taxon>Ascomycota</taxon>
        <taxon>Pezizomycotina</taxon>
        <taxon>Dothideomycetes</taxon>
        <taxon>Dothideomycetes incertae sedis</taxon>
        <taxon>Patellariales</taxon>
        <taxon>Patellariaceae</taxon>
        <taxon>Patellaria</taxon>
    </lineage>
</organism>
<protein>
    <recommendedName>
        <fullName evidence="5">Px domain containing protein</fullName>
    </recommendedName>
</protein>
<dbReference type="Proteomes" id="UP000799429">
    <property type="component" value="Unassembled WGS sequence"/>
</dbReference>
<feature type="domain" description="PX-associated" evidence="2">
    <location>
        <begin position="5"/>
        <end position="123"/>
    </location>
</feature>
<proteinExistence type="predicted"/>
<dbReference type="InterPro" id="IPR024554">
    <property type="entry name" value="LEC1-like_C"/>
</dbReference>
<feature type="domain" description="PX" evidence="1">
    <location>
        <begin position="361"/>
        <end position="496"/>
    </location>
</feature>
<dbReference type="AlphaFoldDB" id="A0A9P4VNH8"/>